<feature type="region of interest" description="Disordered" evidence="6">
    <location>
        <begin position="386"/>
        <end position="426"/>
    </location>
</feature>
<keyword evidence="2 7" id="KW-0812">Transmembrane</keyword>
<accession>A0ABR0TU99</accession>
<dbReference type="EMBL" id="JASGXD010000002">
    <property type="protein sequence ID" value="KAK6007431.1"/>
    <property type="molecule type" value="Genomic_DNA"/>
</dbReference>
<evidence type="ECO:0000256" key="5">
    <source>
        <dbReference type="ARBA" id="ARBA00038359"/>
    </source>
</evidence>
<dbReference type="InterPro" id="IPR049326">
    <property type="entry name" value="Rhodopsin_dom_fungi"/>
</dbReference>
<name>A0ABR0TU99_AURPU</name>
<feature type="transmembrane region" description="Helical" evidence="7">
    <location>
        <begin position="272"/>
        <end position="295"/>
    </location>
</feature>
<evidence type="ECO:0000256" key="4">
    <source>
        <dbReference type="ARBA" id="ARBA00023136"/>
    </source>
</evidence>
<feature type="domain" description="Rhodopsin" evidence="8">
    <location>
        <begin position="55"/>
        <end position="294"/>
    </location>
</feature>
<keyword evidence="10" id="KW-1185">Reference proteome</keyword>
<evidence type="ECO:0000259" key="8">
    <source>
        <dbReference type="Pfam" id="PF20684"/>
    </source>
</evidence>
<protein>
    <recommendedName>
        <fullName evidence="8">Rhodopsin domain-containing protein</fullName>
    </recommendedName>
</protein>
<dbReference type="Proteomes" id="UP001341245">
    <property type="component" value="Unassembled WGS sequence"/>
</dbReference>
<proteinExistence type="inferred from homology"/>
<comment type="similarity">
    <text evidence="5">Belongs to the SAT4 family.</text>
</comment>
<reference evidence="9 10" key="1">
    <citation type="submission" date="2023-11" db="EMBL/GenBank/DDBJ databases">
        <title>Draft genome sequence and annotation of the polyextremotolerant black yeast-like fungus Aureobasidium pullulans NRRL 62042.</title>
        <authorList>
            <person name="Dielentheis-Frenken M.R.E."/>
            <person name="Wibberg D."/>
            <person name="Blank L.M."/>
            <person name="Tiso T."/>
        </authorList>
    </citation>
    <scope>NUCLEOTIDE SEQUENCE [LARGE SCALE GENOMIC DNA]</scope>
    <source>
        <strain evidence="9 10">NRRL 62042</strain>
    </source>
</reference>
<dbReference type="PANTHER" id="PTHR33048:SF47">
    <property type="entry name" value="INTEGRAL MEMBRANE PROTEIN-RELATED"/>
    <property type="match status" value="1"/>
</dbReference>
<dbReference type="PANTHER" id="PTHR33048">
    <property type="entry name" value="PTH11-LIKE INTEGRAL MEMBRANE PROTEIN (AFU_ORTHOLOGUE AFUA_5G11245)"/>
    <property type="match status" value="1"/>
</dbReference>
<dbReference type="Pfam" id="PF20684">
    <property type="entry name" value="Fung_rhodopsin"/>
    <property type="match status" value="1"/>
</dbReference>
<keyword evidence="3 7" id="KW-1133">Transmembrane helix</keyword>
<feature type="transmembrane region" description="Helical" evidence="7">
    <location>
        <begin position="111"/>
        <end position="129"/>
    </location>
</feature>
<organism evidence="9 10">
    <name type="scientific">Aureobasidium pullulans</name>
    <name type="common">Black yeast</name>
    <name type="synonym">Pullularia pullulans</name>
    <dbReference type="NCBI Taxonomy" id="5580"/>
    <lineage>
        <taxon>Eukaryota</taxon>
        <taxon>Fungi</taxon>
        <taxon>Dikarya</taxon>
        <taxon>Ascomycota</taxon>
        <taxon>Pezizomycotina</taxon>
        <taxon>Dothideomycetes</taxon>
        <taxon>Dothideomycetidae</taxon>
        <taxon>Dothideales</taxon>
        <taxon>Saccotheciaceae</taxon>
        <taxon>Aureobasidium</taxon>
    </lineage>
</organism>
<evidence type="ECO:0000256" key="7">
    <source>
        <dbReference type="SAM" id="Phobius"/>
    </source>
</evidence>
<evidence type="ECO:0000313" key="10">
    <source>
        <dbReference type="Proteomes" id="UP001341245"/>
    </source>
</evidence>
<sequence>MSLSAAEIRTLLAQPALPAPEGVTADFANPPNRNGLAWFVTTFCMLFATGLVVARGYAKLRILKAIHVEELLMLLAYGAYLGTAYAGYGMIYTPGYYVHQWNLRNGDLVHPFYLILVYGCAYSATLALVKTAILIDWCRMFVVGSRRQSYLWWVSMVIISVQISWGIACIILLNMQCVPHAAIWEFYLPSKCYNLSTVMLVSASVQVFSDWSMILLPQKIIWGLQMSWRQRLGVSIIFGVGLLASISATVRLSTTITFSHEEDKMYFIAPLLFWACAEMTCGFFILGVPCIPCLLKSSGLRSKCGSLFGISLGSSNNRSAAHRERYARALSNLPKLSNKHDLYSDLDKTQDGLPMYTLDRSETLGDGGIKDGSNFEVHRKTETTITRSDLGARGPSGDDGLVDGVSPWNSHNGSGEVQHYSTLSSR</sequence>
<keyword evidence="4 7" id="KW-0472">Membrane</keyword>
<evidence type="ECO:0000256" key="6">
    <source>
        <dbReference type="SAM" id="MobiDB-lite"/>
    </source>
</evidence>
<comment type="subcellular location">
    <subcellularLocation>
        <location evidence="1">Membrane</location>
        <topology evidence="1">Multi-pass membrane protein</topology>
    </subcellularLocation>
</comment>
<evidence type="ECO:0000256" key="1">
    <source>
        <dbReference type="ARBA" id="ARBA00004141"/>
    </source>
</evidence>
<feature type="transmembrane region" description="Helical" evidence="7">
    <location>
        <begin position="232"/>
        <end position="252"/>
    </location>
</feature>
<gene>
    <name evidence="9" type="ORF">QM012_004245</name>
</gene>
<evidence type="ECO:0000313" key="9">
    <source>
        <dbReference type="EMBL" id="KAK6007431.1"/>
    </source>
</evidence>
<feature type="transmembrane region" description="Helical" evidence="7">
    <location>
        <begin position="150"/>
        <end position="173"/>
    </location>
</feature>
<comment type="caution">
    <text evidence="9">The sequence shown here is derived from an EMBL/GenBank/DDBJ whole genome shotgun (WGS) entry which is preliminary data.</text>
</comment>
<feature type="transmembrane region" description="Helical" evidence="7">
    <location>
        <begin position="70"/>
        <end position="91"/>
    </location>
</feature>
<feature type="transmembrane region" description="Helical" evidence="7">
    <location>
        <begin position="36"/>
        <end position="58"/>
    </location>
</feature>
<evidence type="ECO:0000256" key="2">
    <source>
        <dbReference type="ARBA" id="ARBA00022692"/>
    </source>
</evidence>
<evidence type="ECO:0000256" key="3">
    <source>
        <dbReference type="ARBA" id="ARBA00022989"/>
    </source>
</evidence>
<dbReference type="InterPro" id="IPR052337">
    <property type="entry name" value="SAT4-like"/>
</dbReference>
<feature type="compositionally biased region" description="Polar residues" evidence="6">
    <location>
        <begin position="407"/>
        <end position="426"/>
    </location>
</feature>